<feature type="region of interest" description="Disordered" evidence="1">
    <location>
        <begin position="58"/>
        <end position="81"/>
    </location>
</feature>
<reference evidence="3" key="1">
    <citation type="submission" date="2014-09" db="EMBL/GenBank/DDBJ databases">
        <title>Genome sequence of the luminous mushroom Mycena chlorophos for searching fungal bioluminescence genes.</title>
        <authorList>
            <person name="Tanaka Y."/>
            <person name="Kasuga D."/>
            <person name="Oba Y."/>
            <person name="Hase S."/>
            <person name="Sato K."/>
            <person name="Oba Y."/>
            <person name="Sakakibara Y."/>
        </authorList>
    </citation>
    <scope>NUCLEOTIDE SEQUENCE</scope>
</reference>
<evidence type="ECO:0000313" key="4">
    <source>
        <dbReference type="Proteomes" id="UP000815677"/>
    </source>
</evidence>
<feature type="region of interest" description="Disordered" evidence="1">
    <location>
        <begin position="245"/>
        <end position="265"/>
    </location>
</feature>
<sequence length="603" mass="68219">MLCQRRKWKDRSRRTPPSSSSPPCRSLVKPIHLRIVAPVRTLRRPSLRARAVWEGLTREREKSSMSRQPTTTRHHCAGRRNGEAGIGKRERLRQQACITSDEAREVSEGYFEPFRDTDTTTTDLHALPPPHAMTATPDVPNGKACDGAGVYPVGSGEVSSRPAHNPTRRPRSFVAAVSPWPATSTCAYHHLPKPRSSAPSRLAQTTTTMSSASALNLPCPYLIRHPTTNRTHAARARKPVAVKQGNNLRGGRGRTTSRCGSTKSKRKHALEGRGRSLMDVGRTEGMEEDWNGDARVGKRDAGRVGMARRRSVYWARKQEPLYMQPIPIRLYTVHDPHIRYTYDPYLPFQWGPPFPLSVSIYYIRPRILMILFPLAWPIYVYLLDCPLHLHLRGHPTTLFSLRSTFFHAFPLRFLIGQHLLSWFLIAFAPPRRSRDHRQFALQAWRRVQRSGARNGTRDRHFFRSKSTRTSTAKREVTGHEFKMSPGWFDRVYSFPAYRLAYKFAALDAGVPMTKVHGGLDSGAAKLTILSLASCGESNDRPTSKIFFQIRCAGCLERLIRSICRSLGRHSASANGLCEPPTSKLHLFVLLPLRCGRFCLRAQL</sequence>
<feature type="compositionally biased region" description="Basic residues" evidence="1">
    <location>
        <begin position="1"/>
        <end position="14"/>
    </location>
</feature>
<evidence type="ECO:0000256" key="1">
    <source>
        <dbReference type="SAM" id="MobiDB-lite"/>
    </source>
</evidence>
<keyword evidence="2" id="KW-1133">Transmembrane helix</keyword>
<feature type="region of interest" description="Disordered" evidence="1">
    <location>
        <begin position="1"/>
        <end position="26"/>
    </location>
</feature>
<accession>A0ABQ0M2A7</accession>
<organism evidence="3 4">
    <name type="scientific">Mycena chlorophos</name>
    <name type="common">Agaric fungus</name>
    <name type="synonym">Agaricus chlorophos</name>
    <dbReference type="NCBI Taxonomy" id="658473"/>
    <lineage>
        <taxon>Eukaryota</taxon>
        <taxon>Fungi</taxon>
        <taxon>Dikarya</taxon>
        <taxon>Basidiomycota</taxon>
        <taxon>Agaricomycotina</taxon>
        <taxon>Agaricomycetes</taxon>
        <taxon>Agaricomycetidae</taxon>
        <taxon>Agaricales</taxon>
        <taxon>Marasmiineae</taxon>
        <taxon>Mycenaceae</taxon>
        <taxon>Mycena</taxon>
    </lineage>
</organism>
<gene>
    <name evidence="3" type="ORF">MCHLO_14008</name>
</gene>
<keyword evidence="2" id="KW-0472">Membrane</keyword>
<protein>
    <submittedName>
        <fullName evidence="3">Uncharacterized protein</fullName>
    </submittedName>
</protein>
<dbReference type="Proteomes" id="UP000815677">
    <property type="component" value="Unassembled WGS sequence"/>
</dbReference>
<feature type="transmembrane region" description="Helical" evidence="2">
    <location>
        <begin position="367"/>
        <end position="389"/>
    </location>
</feature>
<evidence type="ECO:0000256" key="2">
    <source>
        <dbReference type="SAM" id="Phobius"/>
    </source>
</evidence>
<proteinExistence type="predicted"/>
<dbReference type="EMBL" id="DF849466">
    <property type="protein sequence ID" value="GAT57483.1"/>
    <property type="molecule type" value="Genomic_DNA"/>
</dbReference>
<name>A0ABQ0M2A7_MYCCL</name>
<evidence type="ECO:0000313" key="3">
    <source>
        <dbReference type="EMBL" id="GAT57483.1"/>
    </source>
</evidence>
<keyword evidence="4" id="KW-1185">Reference proteome</keyword>
<keyword evidence="2" id="KW-0812">Transmembrane</keyword>
<feature type="compositionally biased region" description="Low complexity" evidence="1">
    <location>
        <begin position="15"/>
        <end position="26"/>
    </location>
</feature>
<feature type="transmembrane region" description="Helical" evidence="2">
    <location>
        <begin position="409"/>
        <end position="428"/>
    </location>
</feature>